<comment type="subcellular location">
    <subcellularLocation>
        <location evidence="1">Cell membrane</location>
        <topology evidence="1">Multi-pass membrane protein</topology>
    </subcellularLocation>
</comment>
<keyword evidence="3 10" id="KW-0328">Glycosyltransferase</keyword>
<feature type="transmembrane region" description="Helical" evidence="8">
    <location>
        <begin position="386"/>
        <end position="407"/>
    </location>
</feature>
<feature type="transmembrane region" description="Helical" evidence="8">
    <location>
        <begin position="419"/>
        <end position="439"/>
    </location>
</feature>
<feature type="transmembrane region" description="Helical" evidence="8">
    <location>
        <begin position="196"/>
        <end position="214"/>
    </location>
</feature>
<dbReference type="OrthoDB" id="239143at2157"/>
<feature type="transmembrane region" description="Helical" evidence="8">
    <location>
        <begin position="90"/>
        <end position="116"/>
    </location>
</feature>
<evidence type="ECO:0000313" key="11">
    <source>
        <dbReference type="Proteomes" id="UP000199199"/>
    </source>
</evidence>
<protein>
    <submittedName>
        <fullName evidence="10">Dolichyl-phosphate-mannose-protein mannosyltransferase</fullName>
    </submittedName>
</protein>
<sequence>MTWWQGVGAAVKSQFLSDLRNDRYLRYILLAALVLAGFYFWHRIPNFATWDEHNRLLDPLVAYSSVLSNPSPAGLHEGVSWGRAPFGATFYVYAIAVLPVVLAAVLTGNVEAITGIGFPADTYAHYPVWASTPEWVWTWSLVFVRLTNVVFAVVTVYLVYRLGTELRNRWTGRLAAALLTVTFGFLKLAKEGGEDIPATMCLVLAVLCLLRYVRTGRRRQFYLASVAGGAAIAFKLTIAPLVLLFGLAFLLSARTDDGSWREVLSQPRFLLKGAGIGAVTIFLGFPTALVGHVDLVALRIGGGAGRTSTAVGPTAPLWWWYLRTYVSAFGWPLLVAATGGVLATLAALWRLAPETIRTPAPEFDERILLIAGLGCFWLLFSTWHDFRVHHLLPTIPFLVVLLADSLWRLRDRRRTVGRVLVAVLLVSSTLYAAVGVGMYSSMPRDEATEWLSDNADDNATMETYYHGFLENAIPHDMQINPIWRGMDDPTVEACPTYIQVGYKELLYLQNIPDDQRGYDIDSRVDERARYIRALLDGEYNYEIVAEFGDRPPNFVPSRAEPGSVRDLVALGINPHSDQYGDEQELRANQYVAILKHEGTCIEDRNPPW</sequence>
<dbReference type="GO" id="GO:0008610">
    <property type="term" value="P:lipid biosynthetic process"/>
    <property type="evidence" value="ECO:0007669"/>
    <property type="project" value="UniProtKB-ARBA"/>
</dbReference>
<proteinExistence type="predicted"/>
<evidence type="ECO:0000256" key="8">
    <source>
        <dbReference type="SAM" id="Phobius"/>
    </source>
</evidence>
<dbReference type="InterPro" id="IPR050297">
    <property type="entry name" value="LipidA_mod_glycosyltrf_83"/>
</dbReference>
<dbReference type="EMBL" id="FOZS01000004">
    <property type="protein sequence ID" value="SFS96761.1"/>
    <property type="molecule type" value="Genomic_DNA"/>
</dbReference>
<keyword evidence="11" id="KW-1185">Reference proteome</keyword>
<keyword evidence="7 8" id="KW-0472">Membrane</keyword>
<dbReference type="PANTHER" id="PTHR33908">
    <property type="entry name" value="MANNOSYLTRANSFERASE YKCB-RELATED"/>
    <property type="match status" value="1"/>
</dbReference>
<dbReference type="Pfam" id="PF13231">
    <property type="entry name" value="PMT_2"/>
    <property type="match status" value="1"/>
</dbReference>
<feature type="transmembrane region" description="Helical" evidence="8">
    <location>
        <begin position="136"/>
        <end position="160"/>
    </location>
</feature>
<keyword evidence="5 8" id="KW-0812">Transmembrane</keyword>
<dbReference type="InterPro" id="IPR038731">
    <property type="entry name" value="RgtA/B/C-like"/>
</dbReference>
<evidence type="ECO:0000313" key="10">
    <source>
        <dbReference type="EMBL" id="SFS96761.1"/>
    </source>
</evidence>
<dbReference type="AlphaFoldDB" id="A0A1I6U5T1"/>
<accession>A0A1I6U5T1</accession>
<evidence type="ECO:0000256" key="2">
    <source>
        <dbReference type="ARBA" id="ARBA00022475"/>
    </source>
</evidence>
<evidence type="ECO:0000259" key="9">
    <source>
        <dbReference type="Pfam" id="PF13231"/>
    </source>
</evidence>
<feature type="transmembrane region" description="Helical" evidence="8">
    <location>
        <begin position="269"/>
        <end position="291"/>
    </location>
</feature>
<evidence type="ECO:0000256" key="3">
    <source>
        <dbReference type="ARBA" id="ARBA00022676"/>
    </source>
</evidence>
<keyword evidence="6 8" id="KW-1133">Transmembrane helix</keyword>
<keyword evidence="4 10" id="KW-0808">Transferase</keyword>
<feature type="transmembrane region" description="Helical" evidence="8">
    <location>
        <begin position="221"/>
        <end position="249"/>
    </location>
</feature>
<keyword evidence="2" id="KW-1003">Cell membrane</keyword>
<name>A0A1I6U5T1_9EURY</name>
<feature type="domain" description="Glycosyltransferase RgtA/B/C/D-like" evidence="9">
    <location>
        <begin position="144"/>
        <end position="254"/>
    </location>
</feature>
<evidence type="ECO:0000256" key="6">
    <source>
        <dbReference type="ARBA" id="ARBA00022989"/>
    </source>
</evidence>
<evidence type="ECO:0000256" key="4">
    <source>
        <dbReference type="ARBA" id="ARBA00022679"/>
    </source>
</evidence>
<dbReference type="PANTHER" id="PTHR33908:SF11">
    <property type="entry name" value="MEMBRANE PROTEIN"/>
    <property type="match status" value="1"/>
</dbReference>
<reference evidence="11" key="1">
    <citation type="submission" date="2016-10" db="EMBL/GenBank/DDBJ databases">
        <authorList>
            <person name="Varghese N."/>
            <person name="Submissions S."/>
        </authorList>
    </citation>
    <scope>NUCLEOTIDE SEQUENCE [LARGE SCALE GENOMIC DNA]</scope>
    <source>
        <strain evidence="11">DSM 22427</strain>
    </source>
</reference>
<organism evidence="10 11">
    <name type="scientific">Halostagnicola kamekurae</name>
    <dbReference type="NCBI Taxonomy" id="619731"/>
    <lineage>
        <taxon>Archaea</taxon>
        <taxon>Methanobacteriati</taxon>
        <taxon>Methanobacteriota</taxon>
        <taxon>Stenosarchaea group</taxon>
        <taxon>Halobacteria</taxon>
        <taxon>Halobacteriales</taxon>
        <taxon>Natrialbaceae</taxon>
        <taxon>Halostagnicola</taxon>
    </lineage>
</organism>
<evidence type="ECO:0000256" key="1">
    <source>
        <dbReference type="ARBA" id="ARBA00004651"/>
    </source>
</evidence>
<gene>
    <name evidence="10" type="ORF">SAMN04488556_3574</name>
</gene>
<evidence type="ECO:0000256" key="7">
    <source>
        <dbReference type="ARBA" id="ARBA00023136"/>
    </source>
</evidence>
<dbReference type="GO" id="GO:0016763">
    <property type="term" value="F:pentosyltransferase activity"/>
    <property type="evidence" value="ECO:0007669"/>
    <property type="project" value="TreeGrafter"/>
</dbReference>
<dbReference type="GO" id="GO:0005886">
    <property type="term" value="C:plasma membrane"/>
    <property type="evidence" value="ECO:0007669"/>
    <property type="project" value="UniProtKB-SubCell"/>
</dbReference>
<dbReference type="RefSeq" id="WP_092906595.1">
    <property type="nucleotide sequence ID" value="NZ_FOZS01000004.1"/>
</dbReference>
<dbReference type="Proteomes" id="UP000199199">
    <property type="component" value="Unassembled WGS sequence"/>
</dbReference>
<feature type="transmembrane region" description="Helical" evidence="8">
    <location>
        <begin position="172"/>
        <end position="190"/>
    </location>
</feature>
<feature type="transmembrane region" description="Helical" evidence="8">
    <location>
        <begin position="328"/>
        <end position="351"/>
    </location>
</feature>
<feature type="transmembrane region" description="Helical" evidence="8">
    <location>
        <begin position="24"/>
        <end position="41"/>
    </location>
</feature>
<evidence type="ECO:0000256" key="5">
    <source>
        <dbReference type="ARBA" id="ARBA00022692"/>
    </source>
</evidence>